<keyword evidence="7 8" id="KW-0807">Transducer</keyword>
<keyword evidence="3 8" id="KW-0812">Transmembrane</keyword>
<dbReference type="GO" id="GO:0030424">
    <property type="term" value="C:axon"/>
    <property type="evidence" value="ECO:0000318"/>
    <property type="project" value="GO_Central"/>
</dbReference>
<feature type="transmembrane region" description="Helical" evidence="8">
    <location>
        <begin position="351"/>
        <end position="369"/>
    </location>
</feature>
<dbReference type="PANTHER" id="PTHR21143">
    <property type="entry name" value="INVERTEBRATE GUSTATORY RECEPTOR"/>
    <property type="match status" value="1"/>
</dbReference>
<evidence type="ECO:0000313" key="10">
    <source>
        <dbReference type="Proteomes" id="UP000007266"/>
    </source>
</evidence>
<dbReference type="GO" id="GO:0008049">
    <property type="term" value="P:male courtship behavior"/>
    <property type="evidence" value="ECO:0000318"/>
    <property type="project" value="GO_Central"/>
</dbReference>
<comment type="subcellular location">
    <subcellularLocation>
        <location evidence="1 8">Cell membrane</location>
        <topology evidence="1 8">Multi-pass membrane protein</topology>
    </subcellularLocation>
</comment>
<organism evidence="9 10">
    <name type="scientific">Tribolium castaneum</name>
    <name type="common">Red flour beetle</name>
    <dbReference type="NCBI Taxonomy" id="7070"/>
    <lineage>
        <taxon>Eukaryota</taxon>
        <taxon>Metazoa</taxon>
        <taxon>Ecdysozoa</taxon>
        <taxon>Arthropoda</taxon>
        <taxon>Hexapoda</taxon>
        <taxon>Insecta</taxon>
        <taxon>Pterygota</taxon>
        <taxon>Neoptera</taxon>
        <taxon>Endopterygota</taxon>
        <taxon>Coleoptera</taxon>
        <taxon>Polyphaga</taxon>
        <taxon>Cucujiformia</taxon>
        <taxon>Tenebrionidae</taxon>
        <taxon>Tenebrionidae incertae sedis</taxon>
        <taxon>Tribolium</taxon>
    </lineage>
</organism>
<dbReference type="PANTHER" id="PTHR21143:SF104">
    <property type="entry name" value="GUSTATORY RECEPTOR 8A-RELATED"/>
    <property type="match status" value="1"/>
</dbReference>
<dbReference type="GO" id="GO:0005886">
    <property type="term" value="C:plasma membrane"/>
    <property type="evidence" value="ECO:0007669"/>
    <property type="project" value="UniProtKB-SubCell"/>
</dbReference>
<dbReference type="EMBL" id="KQ971354">
    <property type="protein sequence ID" value="EFA07609.1"/>
    <property type="molecule type" value="Genomic_DNA"/>
</dbReference>
<reference evidence="9 10" key="1">
    <citation type="journal article" date="2008" name="Nature">
        <title>The genome of the model beetle and pest Tribolium castaneum.</title>
        <authorList>
            <consortium name="Tribolium Genome Sequencing Consortium"/>
            <person name="Richards S."/>
            <person name="Gibbs R.A."/>
            <person name="Weinstock G.M."/>
            <person name="Brown S.J."/>
            <person name="Denell R."/>
            <person name="Beeman R.W."/>
            <person name="Gibbs R."/>
            <person name="Beeman R.W."/>
            <person name="Brown S.J."/>
            <person name="Bucher G."/>
            <person name="Friedrich M."/>
            <person name="Grimmelikhuijzen C.J."/>
            <person name="Klingler M."/>
            <person name="Lorenzen M."/>
            <person name="Richards S."/>
            <person name="Roth S."/>
            <person name="Schroder R."/>
            <person name="Tautz D."/>
            <person name="Zdobnov E.M."/>
            <person name="Muzny D."/>
            <person name="Gibbs R.A."/>
            <person name="Weinstock G.M."/>
            <person name="Attaway T."/>
            <person name="Bell S."/>
            <person name="Buhay C.J."/>
            <person name="Chandrabose M.N."/>
            <person name="Chavez D."/>
            <person name="Clerk-Blankenburg K.P."/>
            <person name="Cree A."/>
            <person name="Dao M."/>
            <person name="Davis C."/>
            <person name="Chacko J."/>
            <person name="Dinh H."/>
            <person name="Dugan-Rocha S."/>
            <person name="Fowler G."/>
            <person name="Garner T.T."/>
            <person name="Garnes J."/>
            <person name="Gnirke A."/>
            <person name="Hawes A."/>
            <person name="Hernandez J."/>
            <person name="Hines S."/>
            <person name="Holder M."/>
            <person name="Hume J."/>
            <person name="Jhangiani S.N."/>
            <person name="Joshi V."/>
            <person name="Khan Z.M."/>
            <person name="Jackson L."/>
            <person name="Kovar C."/>
            <person name="Kowis A."/>
            <person name="Lee S."/>
            <person name="Lewis L.R."/>
            <person name="Margolis J."/>
            <person name="Morgan M."/>
            <person name="Nazareth L.V."/>
            <person name="Nguyen N."/>
            <person name="Okwuonu G."/>
            <person name="Parker D."/>
            <person name="Richards S."/>
            <person name="Ruiz S.J."/>
            <person name="Santibanez J."/>
            <person name="Savard J."/>
            <person name="Scherer S.E."/>
            <person name="Schneider B."/>
            <person name="Sodergren E."/>
            <person name="Tautz D."/>
            <person name="Vattahil S."/>
            <person name="Villasana D."/>
            <person name="White C.S."/>
            <person name="Wright R."/>
            <person name="Park Y."/>
            <person name="Beeman R.W."/>
            <person name="Lord J."/>
            <person name="Oppert B."/>
            <person name="Lorenzen M."/>
            <person name="Brown S."/>
            <person name="Wang L."/>
            <person name="Savard J."/>
            <person name="Tautz D."/>
            <person name="Richards S."/>
            <person name="Weinstock G."/>
            <person name="Gibbs R.A."/>
            <person name="Liu Y."/>
            <person name="Worley K."/>
            <person name="Weinstock G."/>
            <person name="Elsik C.G."/>
            <person name="Reese J.T."/>
            <person name="Elhaik E."/>
            <person name="Landan G."/>
            <person name="Graur D."/>
            <person name="Arensburger P."/>
            <person name="Atkinson P."/>
            <person name="Beeman R.W."/>
            <person name="Beidler J."/>
            <person name="Brown S.J."/>
            <person name="Demuth J.P."/>
            <person name="Drury D.W."/>
            <person name="Du Y.Z."/>
            <person name="Fujiwara H."/>
            <person name="Lorenzen M."/>
            <person name="Maselli V."/>
            <person name="Osanai M."/>
            <person name="Park Y."/>
            <person name="Robertson H.M."/>
            <person name="Tu Z."/>
            <person name="Wang J.J."/>
            <person name="Wang S."/>
            <person name="Richards S."/>
            <person name="Song H."/>
            <person name="Zhang L."/>
            <person name="Sodergren E."/>
            <person name="Werner D."/>
            <person name="Stanke M."/>
            <person name="Morgenstern B."/>
            <person name="Solovyev V."/>
            <person name="Kosarev P."/>
            <person name="Brown G."/>
            <person name="Chen H.C."/>
            <person name="Ermolaeva O."/>
            <person name="Hlavina W."/>
            <person name="Kapustin Y."/>
            <person name="Kiryutin B."/>
            <person name="Kitts P."/>
            <person name="Maglott D."/>
            <person name="Pruitt K."/>
            <person name="Sapojnikov V."/>
            <person name="Souvorov A."/>
            <person name="Mackey A.J."/>
            <person name="Waterhouse R.M."/>
            <person name="Wyder S."/>
            <person name="Zdobnov E.M."/>
            <person name="Zdobnov E.M."/>
            <person name="Wyder S."/>
            <person name="Kriventseva E.V."/>
            <person name="Kadowaki T."/>
            <person name="Bork P."/>
            <person name="Aranda M."/>
            <person name="Bao R."/>
            <person name="Beermann A."/>
            <person name="Berns N."/>
            <person name="Bolognesi R."/>
            <person name="Bonneton F."/>
            <person name="Bopp D."/>
            <person name="Brown S.J."/>
            <person name="Bucher G."/>
            <person name="Butts T."/>
            <person name="Chaumot A."/>
            <person name="Denell R.E."/>
            <person name="Ferrier D.E."/>
            <person name="Friedrich M."/>
            <person name="Gordon C.M."/>
            <person name="Jindra M."/>
            <person name="Klingler M."/>
            <person name="Lan Q."/>
            <person name="Lattorff H.M."/>
            <person name="Laudet V."/>
            <person name="von Levetsow C."/>
            <person name="Liu Z."/>
            <person name="Lutz R."/>
            <person name="Lynch J.A."/>
            <person name="da Fonseca R.N."/>
            <person name="Posnien N."/>
            <person name="Reuter R."/>
            <person name="Roth S."/>
            <person name="Savard J."/>
            <person name="Schinko J.B."/>
            <person name="Schmitt C."/>
            <person name="Schoppmeier M."/>
            <person name="Schroder R."/>
            <person name="Shippy T.D."/>
            <person name="Simonnet F."/>
            <person name="Marques-Souza H."/>
            <person name="Tautz D."/>
            <person name="Tomoyasu Y."/>
            <person name="Trauner J."/>
            <person name="Van der Zee M."/>
            <person name="Vervoort M."/>
            <person name="Wittkopp N."/>
            <person name="Wimmer E.A."/>
            <person name="Yang X."/>
            <person name="Jones A.K."/>
            <person name="Sattelle D.B."/>
            <person name="Ebert P.R."/>
            <person name="Nelson D."/>
            <person name="Scott J.G."/>
            <person name="Beeman R.W."/>
            <person name="Muthukrishnan S."/>
            <person name="Kramer K.J."/>
            <person name="Arakane Y."/>
            <person name="Beeman R.W."/>
            <person name="Zhu Q."/>
            <person name="Hogenkamp D."/>
            <person name="Dixit R."/>
            <person name="Oppert B."/>
            <person name="Jiang H."/>
            <person name="Zou Z."/>
            <person name="Marshall J."/>
            <person name="Elpidina E."/>
            <person name="Vinokurov K."/>
            <person name="Oppert C."/>
            <person name="Zou Z."/>
            <person name="Evans J."/>
            <person name="Lu Z."/>
            <person name="Zhao P."/>
            <person name="Sumathipala N."/>
            <person name="Altincicek B."/>
            <person name="Vilcinskas A."/>
            <person name="Williams M."/>
            <person name="Hultmark D."/>
            <person name="Hetru C."/>
            <person name="Jiang H."/>
            <person name="Grimmelikhuijzen C.J."/>
            <person name="Hauser F."/>
            <person name="Cazzamali G."/>
            <person name="Williamson M."/>
            <person name="Park Y."/>
            <person name="Li B."/>
            <person name="Tanaka Y."/>
            <person name="Predel R."/>
            <person name="Neupert S."/>
            <person name="Schachtner J."/>
            <person name="Verleyen P."/>
            <person name="Raible F."/>
            <person name="Bork P."/>
            <person name="Friedrich M."/>
            <person name="Walden K.K."/>
            <person name="Robertson H.M."/>
            <person name="Angeli S."/>
            <person name="Foret S."/>
            <person name="Bucher G."/>
            <person name="Schuetz S."/>
            <person name="Maleszka R."/>
            <person name="Wimmer E.A."/>
            <person name="Beeman R.W."/>
            <person name="Lorenzen M."/>
            <person name="Tomoyasu Y."/>
            <person name="Miller S.C."/>
            <person name="Grossmann D."/>
            <person name="Bucher G."/>
        </authorList>
    </citation>
    <scope>NUCLEOTIDE SEQUENCE [LARGE SCALE GENOMIC DNA]</scope>
    <source>
        <strain evidence="9 10">Georgia GA2</strain>
    </source>
</reference>
<keyword evidence="4 8" id="KW-1133">Transmembrane helix</keyword>
<dbReference type="GO" id="GO:0007165">
    <property type="term" value="P:signal transduction"/>
    <property type="evidence" value="ECO:0007669"/>
    <property type="project" value="UniProtKB-KW"/>
</dbReference>
<dbReference type="Pfam" id="PF08395">
    <property type="entry name" value="7tm_7"/>
    <property type="match status" value="1"/>
</dbReference>
<protein>
    <recommendedName>
        <fullName evidence="8">Gustatory receptor</fullName>
    </recommendedName>
</protein>
<dbReference type="GO" id="GO:0030425">
    <property type="term" value="C:dendrite"/>
    <property type="evidence" value="ECO:0000318"/>
    <property type="project" value="GO_Central"/>
</dbReference>
<proteinExistence type="inferred from homology"/>
<evidence type="ECO:0000256" key="1">
    <source>
        <dbReference type="ARBA" id="ARBA00004651"/>
    </source>
</evidence>
<dbReference type="GO" id="GO:0050909">
    <property type="term" value="P:sensory perception of taste"/>
    <property type="evidence" value="ECO:0007669"/>
    <property type="project" value="InterPro"/>
</dbReference>
<dbReference type="GO" id="GO:0043025">
    <property type="term" value="C:neuronal cell body"/>
    <property type="evidence" value="ECO:0000318"/>
    <property type="project" value="GO_Central"/>
</dbReference>
<feature type="transmembrane region" description="Helical" evidence="8">
    <location>
        <begin position="80"/>
        <end position="100"/>
    </location>
</feature>
<feature type="transmembrane region" description="Helical" evidence="8">
    <location>
        <begin position="268"/>
        <end position="292"/>
    </location>
</feature>
<evidence type="ECO:0000256" key="5">
    <source>
        <dbReference type="ARBA" id="ARBA00023136"/>
    </source>
</evidence>
<dbReference type="AlphaFoldDB" id="D6WRP9"/>
<feature type="transmembrane region" description="Helical" evidence="8">
    <location>
        <begin position="241"/>
        <end position="262"/>
    </location>
</feature>
<comment type="similarity">
    <text evidence="8">Belongs to the insect chemoreceptor superfamily. Gustatory receptor (GR) family.</text>
</comment>
<evidence type="ECO:0000256" key="4">
    <source>
        <dbReference type="ARBA" id="ARBA00022989"/>
    </source>
</evidence>
<keyword evidence="2 8" id="KW-1003">Cell membrane</keyword>
<accession>D6WRP9</accession>
<name>D6WRP9_TRICA</name>
<sequence>MTSNLSKDLIIIRPLWKFFNIFQITPYYDFNKNTATHSNLRKLHGVIFILIKLAWIFVMLNNKGAAEMLTRSVMTEKFTYILGIISGTVITLTTLIKSSFFNFNTWRMLFTNFYSIDAKLQNGGKIEINIWKNYFHFILKQVVLLAFLLYQVYSWSIFLKISVLQSLWNSPLCDFFYEFQIFTLLTSILSRIKTRYKLLNARFARIKTNPKVVQELQQCVQIYRILGETVEIYNNLFGHQILLITFHCGLQLVACFNFSLIAFNTTNFNVHIVLCNIAILTLMLFCFIWMVISMETTVQEAEAFVHFCFKLQENFIQDSREINTLRKLTTYAQHFTRNFSAAGYFSIRKSVIFGLLGNAATYLIIAIQFNER</sequence>
<evidence type="ECO:0000256" key="2">
    <source>
        <dbReference type="ARBA" id="ARBA00022475"/>
    </source>
</evidence>
<gene>
    <name evidence="9" type="primary">TcGr112</name>
    <name evidence="9" type="ORF">TcasGA2_TC030204</name>
</gene>
<evidence type="ECO:0000256" key="7">
    <source>
        <dbReference type="ARBA" id="ARBA00023224"/>
    </source>
</evidence>
<dbReference type="InterPro" id="IPR013604">
    <property type="entry name" value="7TM_chemorcpt"/>
</dbReference>
<dbReference type="PhylomeDB" id="D6WRP9"/>
<keyword evidence="10" id="KW-1185">Reference proteome</keyword>
<evidence type="ECO:0000313" key="9">
    <source>
        <dbReference type="EMBL" id="EFA07609.1"/>
    </source>
</evidence>
<keyword evidence="5 8" id="KW-0472">Membrane</keyword>
<feature type="transmembrane region" description="Helical" evidence="8">
    <location>
        <begin position="142"/>
        <end position="163"/>
    </location>
</feature>
<dbReference type="Proteomes" id="UP000007266">
    <property type="component" value="Linkage group 7"/>
</dbReference>
<comment type="function">
    <text evidence="8">Gustatory receptor which mediates acceptance or avoidance behavior, depending on its substrates.</text>
</comment>
<dbReference type="GO" id="GO:0007635">
    <property type="term" value="P:chemosensory behavior"/>
    <property type="evidence" value="ECO:0000318"/>
    <property type="project" value="GO_Central"/>
</dbReference>
<evidence type="ECO:0000256" key="6">
    <source>
        <dbReference type="ARBA" id="ARBA00023170"/>
    </source>
</evidence>
<dbReference type="InParanoid" id="D6WRP9"/>
<keyword evidence="6 8" id="KW-0675">Receptor</keyword>
<evidence type="ECO:0000256" key="8">
    <source>
        <dbReference type="RuleBase" id="RU363108"/>
    </source>
</evidence>
<evidence type="ECO:0000256" key="3">
    <source>
        <dbReference type="ARBA" id="ARBA00022692"/>
    </source>
</evidence>
<feature type="transmembrane region" description="Helical" evidence="8">
    <location>
        <begin position="43"/>
        <end position="60"/>
    </location>
</feature>
<reference evidence="9 10" key="2">
    <citation type="journal article" date="2010" name="Nucleic Acids Res.">
        <title>BeetleBase in 2010: revisions to provide comprehensive genomic information for Tribolium castaneum.</title>
        <authorList>
            <person name="Kim H.S."/>
            <person name="Murphy T."/>
            <person name="Xia J."/>
            <person name="Caragea D."/>
            <person name="Park Y."/>
            <person name="Beeman R.W."/>
            <person name="Lorenzen M.D."/>
            <person name="Butcher S."/>
            <person name="Manak J.R."/>
            <person name="Brown S.J."/>
        </authorList>
    </citation>
    <scope>GENOME REANNOTATION</scope>
    <source>
        <strain evidence="9 10">Georgia GA2</strain>
    </source>
</reference>
<dbReference type="HOGENOM" id="CLU_060014_1_0_1"/>
<comment type="caution">
    <text evidence="8">Lacks conserved residue(s) required for the propagation of feature annotation.</text>
</comment>